<dbReference type="EMBL" id="MU266633">
    <property type="protein sequence ID" value="KAH7919757.1"/>
    <property type="molecule type" value="Genomic_DNA"/>
</dbReference>
<proteinExistence type="predicted"/>
<evidence type="ECO:0000313" key="1">
    <source>
        <dbReference type="EMBL" id="KAH7919757.1"/>
    </source>
</evidence>
<evidence type="ECO:0000313" key="2">
    <source>
        <dbReference type="Proteomes" id="UP000790709"/>
    </source>
</evidence>
<keyword evidence="2" id="KW-1185">Reference proteome</keyword>
<organism evidence="1 2">
    <name type="scientific">Leucogyrophana mollusca</name>
    <dbReference type="NCBI Taxonomy" id="85980"/>
    <lineage>
        <taxon>Eukaryota</taxon>
        <taxon>Fungi</taxon>
        <taxon>Dikarya</taxon>
        <taxon>Basidiomycota</taxon>
        <taxon>Agaricomycotina</taxon>
        <taxon>Agaricomycetes</taxon>
        <taxon>Agaricomycetidae</taxon>
        <taxon>Boletales</taxon>
        <taxon>Boletales incertae sedis</taxon>
        <taxon>Leucogyrophana</taxon>
    </lineage>
</organism>
<accession>A0ACB8B4V4</accession>
<comment type="caution">
    <text evidence="1">The sequence shown here is derived from an EMBL/GenBank/DDBJ whole genome shotgun (WGS) entry which is preliminary data.</text>
</comment>
<gene>
    <name evidence="1" type="ORF">BV22DRAFT_1133609</name>
</gene>
<dbReference type="Proteomes" id="UP000790709">
    <property type="component" value="Unassembled WGS sequence"/>
</dbReference>
<protein>
    <submittedName>
        <fullName evidence="1">Uncharacterized protein</fullName>
    </submittedName>
</protein>
<sequence length="346" mass="37012">MAIKMCAKNKAKDDQHEREVVEQQVTAKQAGLAHIATVEDKLAVAEVNESANPPQPKPHPRRPSHKAIEATENNTVEESVAAATESSASAPCSKGKGKLKEVVGVPGGDGDSGDNNSNAPTGKGSIKRKVSALKISDSEPDTSDNDFLANTNDILVDNNDISGDDIANDAKKMELKPPPPSQPHNTTMQQLQQPWQHSGDALHPLHKPSPAGGSVPGESWCVYVAPYFCMEIPHFNIKGALTLSATTAEYVLCLAATGNLKISDEDMDMIAAKGKGKKLVAVATTLNKSTGKESKTATGFNEGNWGTVARKYMESVNNLSDESLKAICDEAQQIAIIWRWKSLFFA</sequence>
<name>A0ACB8B4V4_9AGAM</name>
<reference evidence="1" key="1">
    <citation type="journal article" date="2021" name="New Phytol.">
        <title>Evolutionary innovations through gain and loss of genes in the ectomycorrhizal Boletales.</title>
        <authorList>
            <person name="Wu G."/>
            <person name="Miyauchi S."/>
            <person name="Morin E."/>
            <person name="Kuo A."/>
            <person name="Drula E."/>
            <person name="Varga T."/>
            <person name="Kohler A."/>
            <person name="Feng B."/>
            <person name="Cao Y."/>
            <person name="Lipzen A."/>
            <person name="Daum C."/>
            <person name="Hundley H."/>
            <person name="Pangilinan J."/>
            <person name="Johnson J."/>
            <person name="Barry K."/>
            <person name="LaButti K."/>
            <person name="Ng V."/>
            <person name="Ahrendt S."/>
            <person name="Min B."/>
            <person name="Choi I.G."/>
            <person name="Park H."/>
            <person name="Plett J.M."/>
            <person name="Magnuson J."/>
            <person name="Spatafora J.W."/>
            <person name="Nagy L.G."/>
            <person name="Henrissat B."/>
            <person name="Grigoriev I.V."/>
            <person name="Yang Z.L."/>
            <person name="Xu J."/>
            <person name="Martin F.M."/>
        </authorList>
    </citation>
    <scope>NUCLEOTIDE SEQUENCE</scope>
    <source>
        <strain evidence="1">KUC20120723A-06</strain>
    </source>
</reference>